<evidence type="ECO:0000313" key="3">
    <source>
        <dbReference type="Proteomes" id="UP000777935"/>
    </source>
</evidence>
<accession>A0ABX2IVP0</accession>
<gene>
    <name evidence="2" type="ORF">HRQ87_19660</name>
</gene>
<proteinExistence type="predicted"/>
<dbReference type="Pfam" id="PF00903">
    <property type="entry name" value="Glyoxalase"/>
    <property type="match status" value="1"/>
</dbReference>
<dbReference type="EMBL" id="JABUFE010000030">
    <property type="protein sequence ID" value="NSX57001.1"/>
    <property type="molecule type" value="Genomic_DNA"/>
</dbReference>
<organism evidence="2 3">
    <name type="scientific">Parasulfitobacter algicola</name>
    <dbReference type="NCBI Taxonomy" id="2614809"/>
    <lineage>
        <taxon>Bacteria</taxon>
        <taxon>Pseudomonadati</taxon>
        <taxon>Pseudomonadota</taxon>
        <taxon>Alphaproteobacteria</taxon>
        <taxon>Rhodobacterales</taxon>
        <taxon>Roseobacteraceae</taxon>
        <taxon>Parasulfitobacter</taxon>
    </lineage>
</organism>
<feature type="domain" description="VOC" evidence="1">
    <location>
        <begin position="12"/>
        <end position="131"/>
    </location>
</feature>
<evidence type="ECO:0000259" key="1">
    <source>
        <dbReference type="PROSITE" id="PS51819"/>
    </source>
</evidence>
<comment type="caution">
    <text evidence="2">The sequence shown here is derived from an EMBL/GenBank/DDBJ whole genome shotgun (WGS) entry which is preliminary data.</text>
</comment>
<dbReference type="PANTHER" id="PTHR21366">
    <property type="entry name" value="GLYOXALASE FAMILY PROTEIN"/>
    <property type="match status" value="1"/>
</dbReference>
<dbReference type="RefSeq" id="WP_174140153.1">
    <property type="nucleotide sequence ID" value="NZ_JABUFE010000030.1"/>
</dbReference>
<dbReference type="Proteomes" id="UP000777935">
    <property type="component" value="Unassembled WGS sequence"/>
</dbReference>
<evidence type="ECO:0000313" key="2">
    <source>
        <dbReference type="EMBL" id="NSX57001.1"/>
    </source>
</evidence>
<protein>
    <submittedName>
        <fullName evidence="2">VOC family protein</fullName>
    </submittedName>
</protein>
<dbReference type="PROSITE" id="PS51819">
    <property type="entry name" value="VOC"/>
    <property type="match status" value="1"/>
</dbReference>
<dbReference type="InterPro" id="IPR037523">
    <property type="entry name" value="VOC_core"/>
</dbReference>
<dbReference type="InterPro" id="IPR004360">
    <property type="entry name" value="Glyas_Fos-R_dOase_dom"/>
</dbReference>
<name>A0ABX2IVP0_9RHOB</name>
<keyword evidence="3" id="KW-1185">Reference proteome</keyword>
<dbReference type="PANTHER" id="PTHR21366:SF22">
    <property type="entry name" value="VOC DOMAIN-CONTAINING PROTEIN"/>
    <property type="match status" value="1"/>
</dbReference>
<sequence length="151" mass="16990">MEAKTGLGAIRSMDYVILLCDDIERMKKFYREVLSFEVEDEAAGTWVGFRVGTLYLGLRPRGRSYDGARIPEKSAGAQISFRVPPADVDAAHEELLAKGVKIIEGPTNQDWTHRTLFFHDPEFNIIEIYADIHPHDTLDNPSGVHLLVHGQ</sequence>
<dbReference type="InterPro" id="IPR050383">
    <property type="entry name" value="GlyoxalaseI/FosfomycinResist"/>
</dbReference>
<dbReference type="Gene3D" id="3.10.180.10">
    <property type="entry name" value="2,3-Dihydroxybiphenyl 1,2-Dioxygenase, domain 1"/>
    <property type="match status" value="1"/>
</dbReference>
<dbReference type="SUPFAM" id="SSF54593">
    <property type="entry name" value="Glyoxalase/Bleomycin resistance protein/Dihydroxybiphenyl dioxygenase"/>
    <property type="match status" value="1"/>
</dbReference>
<reference evidence="2 3" key="1">
    <citation type="submission" date="2020-06" db="EMBL/GenBank/DDBJ databases">
        <title>Sulfitobacter algicola sp. nov., isolated from green algae.</title>
        <authorList>
            <person name="Wang C."/>
        </authorList>
    </citation>
    <scope>NUCLEOTIDE SEQUENCE [LARGE SCALE GENOMIC DNA]</scope>
    <source>
        <strain evidence="2 3">1151</strain>
    </source>
</reference>
<dbReference type="InterPro" id="IPR029068">
    <property type="entry name" value="Glyas_Bleomycin-R_OHBP_Dase"/>
</dbReference>